<accession>A0A815S119</accession>
<feature type="non-terminal residue" evidence="1">
    <location>
        <position position="1"/>
    </location>
</feature>
<dbReference type="Proteomes" id="UP000663864">
    <property type="component" value="Unassembled WGS sequence"/>
</dbReference>
<gene>
    <name evidence="1" type="ORF">ZHD862_LOCUS36759</name>
</gene>
<sequence>MGILNYKVIHLRHGLFFMGILNYKVIHLRHGLHIGDPRSGPIRQYYDRLRTEFQQNQTNPHNILTQVNIGVQDEVRVKITSNDNLKRNIRRWRQEAHAAPVPSNIDFPFVPDLYHRTTRDTIFLRKDTGPTSDRMLIFFTDEQRNIMENSTNHGFKQKYETDITFAHNIHKILALAFLEPTQVINGFESLCSELGEEYQEILDYFEDNYIGRLRGRSRRPATFPINIWNMNT</sequence>
<name>A0A815S119_9BILA</name>
<reference evidence="1" key="1">
    <citation type="submission" date="2021-02" db="EMBL/GenBank/DDBJ databases">
        <authorList>
            <person name="Nowell W R."/>
        </authorList>
    </citation>
    <scope>NUCLEOTIDE SEQUENCE</scope>
</reference>
<dbReference type="EMBL" id="CAJNOT010006244">
    <property type="protein sequence ID" value="CAF1485442.1"/>
    <property type="molecule type" value="Genomic_DNA"/>
</dbReference>
<evidence type="ECO:0000313" key="2">
    <source>
        <dbReference type="Proteomes" id="UP000663864"/>
    </source>
</evidence>
<dbReference type="AlphaFoldDB" id="A0A815S119"/>
<protein>
    <submittedName>
        <fullName evidence="1">Uncharacterized protein</fullName>
    </submittedName>
</protein>
<comment type="caution">
    <text evidence="1">The sequence shown here is derived from an EMBL/GenBank/DDBJ whole genome shotgun (WGS) entry which is preliminary data.</text>
</comment>
<organism evidence="1 2">
    <name type="scientific">Rotaria sordida</name>
    <dbReference type="NCBI Taxonomy" id="392033"/>
    <lineage>
        <taxon>Eukaryota</taxon>
        <taxon>Metazoa</taxon>
        <taxon>Spiralia</taxon>
        <taxon>Gnathifera</taxon>
        <taxon>Rotifera</taxon>
        <taxon>Eurotatoria</taxon>
        <taxon>Bdelloidea</taxon>
        <taxon>Philodinida</taxon>
        <taxon>Philodinidae</taxon>
        <taxon>Rotaria</taxon>
    </lineage>
</organism>
<evidence type="ECO:0000313" key="1">
    <source>
        <dbReference type="EMBL" id="CAF1485442.1"/>
    </source>
</evidence>
<proteinExistence type="predicted"/>